<keyword evidence="1" id="KW-0732">Signal</keyword>
<feature type="signal peptide" evidence="1">
    <location>
        <begin position="1"/>
        <end position="28"/>
    </location>
</feature>
<gene>
    <name evidence="3" type="ORF">ACERK3_06455</name>
</gene>
<dbReference type="NCBIfam" id="TIGR02595">
    <property type="entry name" value="PEP_CTERM"/>
    <property type="match status" value="1"/>
</dbReference>
<protein>
    <submittedName>
        <fullName evidence="3">PEP-CTERM sorting domain-containing protein</fullName>
    </submittedName>
</protein>
<name>A0ABV4U3P4_9BACT</name>
<feature type="domain" description="Ice-binding protein C-terminal" evidence="2">
    <location>
        <begin position="329"/>
        <end position="352"/>
    </location>
</feature>
<evidence type="ECO:0000313" key="4">
    <source>
        <dbReference type="Proteomes" id="UP001575105"/>
    </source>
</evidence>
<keyword evidence="4" id="KW-1185">Reference proteome</keyword>
<sequence length="354" mass="36625">MENAIARGLTISAFALALGGLGVSSASAQSGFMHWQTPGGGDYHTPSNWSQNAVPTTSSDVYFGAFGPMGTDPAVITFDEEGFARQIVVDPGYTVTFDLDGNTLNSVNRVQRIRGDFTAINGTIWTGSHSWLVHSDNTTAQPTAVLTIGAGASVESRASSDASAQVNLSTSATVALTSTGRLVLDGGILTNSGSGSGDLAANAGGAVHFTGNGGGIVNLRNLEMEDGSTMQFTLNNTDYNSAVYRFVGDVNNLGDLLLDVAPGYTHNLGEVLYLVGFNNSINDEFTGLGEGSIVSADGYDFVISYADAWQTGVNDFGDPTFQNAISLTAVPEPASLALLGLGGLAMLGRGRRQA</sequence>
<evidence type="ECO:0000313" key="3">
    <source>
        <dbReference type="EMBL" id="MFA9477937.1"/>
    </source>
</evidence>
<dbReference type="Proteomes" id="UP001575105">
    <property type="component" value="Unassembled WGS sequence"/>
</dbReference>
<dbReference type="InterPro" id="IPR013424">
    <property type="entry name" value="Ice-binding_C"/>
</dbReference>
<reference evidence="3 4" key="1">
    <citation type="submission" date="2024-08" db="EMBL/GenBank/DDBJ databases">
        <title>Whole-genome sequencing of halo(alkali)philic microorganisms from hypersaline lakes.</title>
        <authorList>
            <person name="Sorokin D.Y."/>
            <person name="Merkel A.Y."/>
            <person name="Messina E."/>
            <person name="Yakimov M."/>
        </authorList>
    </citation>
    <scope>NUCLEOTIDE SEQUENCE [LARGE SCALE GENOMIC DNA]</scope>
    <source>
        <strain evidence="3 4">AB-hyl4</strain>
    </source>
</reference>
<evidence type="ECO:0000259" key="2">
    <source>
        <dbReference type="Pfam" id="PF07589"/>
    </source>
</evidence>
<organism evidence="3 4">
    <name type="scientific">Natronomicrosphaera hydrolytica</name>
    <dbReference type="NCBI Taxonomy" id="3242702"/>
    <lineage>
        <taxon>Bacteria</taxon>
        <taxon>Pseudomonadati</taxon>
        <taxon>Planctomycetota</taxon>
        <taxon>Phycisphaerae</taxon>
        <taxon>Phycisphaerales</taxon>
        <taxon>Phycisphaeraceae</taxon>
        <taxon>Natronomicrosphaera</taxon>
    </lineage>
</organism>
<comment type="caution">
    <text evidence="3">The sequence shown here is derived from an EMBL/GenBank/DDBJ whole genome shotgun (WGS) entry which is preliminary data.</text>
</comment>
<dbReference type="RefSeq" id="WP_425344861.1">
    <property type="nucleotide sequence ID" value="NZ_JBGUBD010000003.1"/>
</dbReference>
<proteinExistence type="predicted"/>
<evidence type="ECO:0000256" key="1">
    <source>
        <dbReference type="SAM" id="SignalP"/>
    </source>
</evidence>
<accession>A0ABV4U3P4</accession>
<dbReference type="EMBL" id="JBGUBD010000003">
    <property type="protein sequence ID" value="MFA9477937.1"/>
    <property type="molecule type" value="Genomic_DNA"/>
</dbReference>
<feature type="chain" id="PRO_5046829842" evidence="1">
    <location>
        <begin position="29"/>
        <end position="354"/>
    </location>
</feature>
<dbReference type="Pfam" id="PF07589">
    <property type="entry name" value="PEP-CTERM"/>
    <property type="match status" value="1"/>
</dbReference>